<feature type="compositionally biased region" description="Acidic residues" evidence="1">
    <location>
        <begin position="109"/>
        <end position="135"/>
    </location>
</feature>
<dbReference type="Proteomes" id="UP001498421">
    <property type="component" value="Unassembled WGS sequence"/>
</dbReference>
<sequence length="267" mass="30190">MSEPPNDRGLTDLQQPLRDKDGKEGPQATILTAKFGNRMEPGDEPYYTESESWTCSEYDSDSEDESDSEGESDSEDNSEGSDDDDIQEDSDNQDNADTSDNDSYVAVYGDDEDERDESEDDYEIEEEYETDEEDMRNEQQDLFNEMGKLCACEVDRPLGLINALLGHTMAEKLRCLYNGLSDFEIRNIIHIQRFGSKCTLLDLGGQLENGSLEEKLARALAQLDFGVKLGKRSRGRRDDYDDDGDVVMAKRARFEPEPILDELKGKP</sequence>
<comment type="caution">
    <text evidence="2">The sequence shown here is derived from an EMBL/GenBank/DDBJ whole genome shotgun (WGS) entry which is preliminary data.</text>
</comment>
<evidence type="ECO:0000256" key="1">
    <source>
        <dbReference type="SAM" id="MobiDB-lite"/>
    </source>
</evidence>
<name>A0ABR1HWB1_9HYPO</name>
<dbReference type="EMBL" id="JAZAVK010000084">
    <property type="protein sequence ID" value="KAK7425331.1"/>
    <property type="molecule type" value="Genomic_DNA"/>
</dbReference>
<organism evidence="2 3">
    <name type="scientific">Neonectria magnoliae</name>
    <dbReference type="NCBI Taxonomy" id="2732573"/>
    <lineage>
        <taxon>Eukaryota</taxon>
        <taxon>Fungi</taxon>
        <taxon>Dikarya</taxon>
        <taxon>Ascomycota</taxon>
        <taxon>Pezizomycotina</taxon>
        <taxon>Sordariomycetes</taxon>
        <taxon>Hypocreomycetidae</taxon>
        <taxon>Hypocreales</taxon>
        <taxon>Nectriaceae</taxon>
        <taxon>Neonectria</taxon>
    </lineage>
</organism>
<protein>
    <submittedName>
        <fullName evidence="2">Uncharacterized protein</fullName>
    </submittedName>
</protein>
<accession>A0ABR1HWB1</accession>
<evidence type="ECO:0000313" key="2">
    <source>
        <dbReference type="EMBL" id="KAK7425331.1"/>
    </source>
</evidence>
<evidence type="ECO:0000313" key="3">
    <source>
        <dbReference type="Proteomes" id="UP001498421"/>
    </source>
</evidence>
<feature type="region of interest" description="Disordered" evidence="1">
    <location>
        <begin position="1"/>
        <end position="135"/>
    </location>
</feature>
<keyword evidence="3" id="KW-1185">Reference proteome</keyword>
<gene>
    <name evidence="2" type="ORF">QQZ08_008228</name>
</gene>
<reference evidence="2 3" key="1">
    <citation type="journal article" date="2025" name="Microbiol. Resour. Announc.">
        <title>Draft genome sequences for Neonectria magnoliae and Neonectria punicea, canker pathogens of Liriodendron tulipifera and Acer saccharum in West Virginia.</title>
        <authorList>
            <person name="Petronek H.M."/>
            <person name="Kasson M.T."/>
            <person name="Metheny A.M."/>
            <person name="Stauder C.M."/>
            <person name="Lovett B."/>
            <person name="Lynch S.C."/>
            <person name="Garnas J.R."/>
            <person name="Kasson L.R."/>
            <person name="Stajich J.E."/>
        </authorList>
    </citation>
    <scope>NUCLEOTIDE SEQUENCE [LARGE SCALE GENOMIC DNA]</scope>
    <source>
        <strain evidence="2 3">NRRL 64651</strain>
    </source>
</reference>
<feature type="compositionally biased region" description="Basic and acidic residues" evidence="1">
    <location>
        <begin position="1"/>
        <end position="10"/>
    </location>
</feature>
<proteinExistence type="predicted"/>
<feature type="compositionally biased region" description="Acidic residues" evidence="1">
    <location>
        <begin position="58"/>
        <end position="100"/>
    </location>
</feature>